<accession>A0A6H0KVV7</accession>
<dbReference type="Pfam" id="PF13201">
    <property type="entry name" value="PCMD"/>
    <property type="match status" value="1"/>
</dbReference>
<dbReference type="RefSeq" id="WP_167966888.1">
    <property type="nucleotide sequence ID" value="NZ_CP050831.1"/>
</dbReference>
<evidence type="ECO:0000259" key="1">
    <source>
        <dbReference type="Pfam" id="PF13201"/>
    </source>
</evidence>
<feature type="domain" description="Putative carbohydrate metabolism" evidence="1">
    <location>
        <begin position="139"/>
        <end position="388"/>
    </location>
</feature>
<dbReference type="PROSITE" id="PS51257">
    <property type="entry name" value="PROKAR_LIPOPROTEIN"/>
    <property type="match status" value="1"/>
</dbReference>
<organism evidence="2 3">
    <name type="scientific">Bacteroides faecium</name>
    <dbReference type="NCBI Taxonomy" id="2715212"/>
    <lineage>
        <taxon>Bacteria</taxon>
        <taxon>Pseudomonadati</taxon>
        <taxon>Bacteroidota</taxon>
        <taxon>Bacteroidia</taxon>
        <taxon>Bacteroidales</taxon>
        <taxon>Bacteroidaceae</taxon>
        <taxon>Bacteroides</taxon>
    </lineage>
</organism>
<dbReference type="AlphaFoldDB" id="A0A6H0KVV7"/>
<evidence type="ECO:0000313" key="2">
    <source>
        <dbReference type="EMBL" id="QIU97191.1"/>
    </source>
</evidence>
<reference evidence="2 3" key="1">
    <citation type="submission" date="2020-03" db="EMBL/GenBank/DDBJ databases">
        <title>Genomic analysis of Bacteroides faecium CBA7301.</title>
        <authorList>
            <person name="Kim J."/>
            <person name="Roh S.W."/>
        </authorList>
    </citation>
    <scope>NUCLEOTIDE SEQUENCE [LARGE SCALE GENOMIC DNA]</scope>
    <source>
        <strain evidence="2 3">CBA7301</strain>
    </source>
</reference>
<sequence length="395" mass="43556">MKLKNVFAGMMICLAMTSCIQDEGLNVEAAIDGCNGSNIQLSTINTYSKTVSIYVSKATDLSALEIQFELPEGADIEPVDAAANDHAPKYDFSNSKVPVTSEQTLEQYQRKFRVTSESRTTEAVYMITVIKSELPTEYHFENIEDGNNKYHIFYEFNLQKAEMLQWASGNPGFNLTGMARSPLDYITIQAQGYIGKGAKLETKSTGSFGAGVSMPIAAGNLFIGSFEVGNALKDAMKATKFGFPFYKHPTRISGYYKFKPGTDYTSFTLGTDGKKNFFIDASMNGKDKGDIYAVLYEADNVEDFLDGYNSLNSPKIVSLARIKSEDMKETSEWTSFDLPFVLQNSKTINDNMLAAGKYKLAIVFSSSVEGAAFKGSVGSTLWIDEVTIHCEEDND</sequence>
<dbReference type="Gene3D" id="2.60.120.890">
    <property type="entry name" value="BT2081, beta-jelly-roll domain"/>
    <property type="match status" value="1"/>
</dbReference>
<keyword evidence="3" id="KW-1185">Reference proteome</keyword>
<protein>
    <recommendedName>
        <fullName evidence="1">Putative carbohydrate metabolism domain-containing protein</fullName>
    </recommendedName>
</protein>
<dbReference type="EMBL" id="CP050831">
    <property type="protein sequence ID" value="QIU97191.1"/>
    <property type="molecule type" value="Genomic_DNA"/>
</dbReference>
<dbReference type="InterPro" id="IPR038653">
    <property type="entry name" value="Put_CMD_sf"/>
</dbReference>
<dbReference type="KEGG" id="bfc:BacF7301_24890"/>
<name>A0A6H0KVV7_9BACE</name>
<dbReference type="InterPro" id="IPR025112">
    <property type="entry name" value="PCMD"/>
</dbReference>
<dbReference type="Gene3D" id="2.60.40.2340">
    <property type="match status" value="1"/>
</dbReference>
<gene>
    <name evidence="2" type="ORF">BacF7301_24890</name>
</gene>
<dbReference type="Proteomes" id="UP000501780">
    <property type="component" value="Chromosome"/>
</dbReference>
<proteinExistence type="predicted"/>
<evidence type="ECO:0000313" key="3">
    <source>
        <dbReference type="Proteomes" id="UP000501780"/>
    </source>
</evidence>